<feature type="region of interest" description="Disordered" evidence="1">
    <location>
        <begin position="398"/>
        <end position="428"/>
    </location>
</feature>
<dbReference type="OrthoDB" id="3786824at2759"/>
<organism evidence="2 3">
    <name type="scientific">Periconia digitata</name>
    <dbReference type="NCBI Taxonomy" id="1303443"/>
    <lineage>
        <taxon>Eukaryota</taxon>
        <taxon>Fungi</taxon>
        <taxon>Dikarya</taxon>
        <taxon>Ascomycota</taxon>
        <taxon>Pezizomycotina</taxon>
        <taxon>Dothideomycetes</taxon>
        <taxon>Pleosporomycetidae</taxon>
        <taxon>Pleosporales</taxon>
        <taxon>Massarineae</taxon>
        <taxon>Periconiaceae</taxon>
        <taxon>Periconia</taxon>
    </lineage>
</organism>
<accession>A0A9W4U8P5</accession>
<proteinExistence type="predicted"/>
<comment type="caution">
    <text evidence="2">The sequence shown here is derived from an EMBL/GenBank/DDBJ whole genome shotgun (WGS) entry which is preliminary data.</text>
</comment>
<protein>
    <submittedName>
        <fullName evidence="2">Uncharacterized protein</fullName>
    </submittedName>
</protein>
<feature type="compositionally biased region" description="Polar residues" evidence="1">
    <location>
        <begin position="225"/>
        <end position="236"/>
    </location>
</feature>
<feature type="compositionally biased region" description="Polar residues" evidence="1">
    <location>
        <begin position="245"/>
        <end position="263"/>
    </location>
</feature>
<reference evidence="2" key="1">
    <citation type="submission" date="2023-01" db="EMBL/GenBank/DDBJ databases">
        <authorList>
            <person name="Van Ghelder C."/>
            <person name="Rancurel C."/>
        </authorList>
    </citation>
    <scope>NUCLEOTIDE SEQUENCE</scope>
    <source>
        <strain evidence="2">CNCM I-4278</strain>
    </source>
</reference>
<dbReference type="Proteomes" id="UP001152607">
    <property type="component" value="Unassembled WGS sequence"/>
</dbReference>
<sequence length="515" mass="56142">MDDMEHVDGYVDLVILNKIQIVLQDSQETEDQQLGEWIKTNYLRMALHPGYSLSPINTRQGFRNLDRAYKRVRMLTGRAQDEWPFYYQKFKNNPNAFRKYALGEDKALDQGFHAVETATQKSAAVSKTPPTESQSSAINVTQFATLQTENAGDSMLSPEGMEVDSALSSSRVMSESLDNSAESIAAFSASNDSPTTAALAEPISTNLDKLPPGSNRISHKRKHQVQGSPASKSASTHRPAKLQKLDSTPNSSNKDSPTNTEAGSKSKGAQKVNTPKTRVTRRSLRGSLLKNEDGEKVATPHSNNDIEPRGAVQNDQTTDNGTPIDSNLQEGTESQQAGCEAETKDSDPAIVHDTNPNADGENAPVLSPKQGSFEKDRESTSCTESQTVEHILDLTAPRTHSDTTFTEDSAVSGLGTNSQRSSSPHAASATAFPVDASIPQNAVGKQAVREIEFFARVSTDKGPFEVKLSQNSMKDLETLTTQIRKYVEFSQTEGASSNISFEQFLMIFAFARKQA</sequence>
<feature type="compositionally biased region" description="Basic and acidic residues" evidence="1">
    <location>
        <begin position="290"/>
        <end position="308"/>
    </location>
</feature>
<dbReference type="AlphaFoldDB" id="A0A9W4U8P5"/>
<feature type="region of interest" description="Disordered" evidence="1">
    <location>
        <begin position="202"/>
        <end position="385"/>
    </location>
</feature>
<evidence type="ECO:0000313" key="3">
    <source>
        <dbReference type="Proteomes" id="UP001152607"/>
    </source>
</evidence>
<name>A0A9W4U8P5_9PLEO</name>
<evidence type="ECO:0000256" key="1">
    <source>
        <dbReference type="SAM" id="MobiDB-lite"/>
    </source>
</evidence>
<keyword evidence="3" id="KW-1185">Reference proteome</keyword>
<evidence type="ECO:0000313" key="2">
    <source>
        <dbReference type="EMBL" id="CAI6329310.1"/>
    </source>
</evidence>
<gene>
    <name evidence="2" type="ORF">PDIGIT_LOCUS4110</name>
</gene>
<dbReference type="EMBL" id="CAOQHR010000002">
    <property type="protein sequence ID" value="CAI6329310.1"/>
    <property type="molecule type" value="Genomic_DNA"/>
</dbReference>
<feature type="region of interest" description="Disordered" evidence="1">
    <location>
        <begin position="151"/>
        <end position="170"/>
    </location>
</feature>
<feature type="compositionally biased region" description="Polar residues" evidence="1">
    <location>
        <begin position="313"/>
        <end position="337"/>
    </location>
</feature>
<feature type="compositionally biased region" description="Polar residues" evidence="1">
    <location>
        <begin position="402"/>
        <end position="425"/>
    </location>
</feature>